<dbReference type="Proteomes" id="UP001359886">
    <property type="component" value="Unassembled WGS sequence"/>
</dbReference>
<dbReference type="PANTHER" id="PTHR41294">
    <property type="entry name" value="CADMIUM-INDUCED PROTEIN CADI"/>
    <property type="match status" value="1"/>
</dbReference>
<proteinExistence type="predicted"/>
<dbReference type="InterPro" id="IPR029068">
    <property type="entry name" value="Glyas_Bleomycin-R_OHBP_Dase"/>
</dbReference>
<gene>
    <name evidence="2" type="ORF">V3330_09445</name>
</gene>
<name>A0AAW9RCQ6_9GAMM</name>
<evidence type="ECO:0000313" key="2">
    <source>
        <dbReference type="EMBL" id="MEJ8567847.1"/>
    </source>
</evidence>
<dbReference type="PANTHER" id="PTHR41294:SF1">
    <property type="entry name" value="CADMIUM-INDUCED PROTEIN CADI"/>
    <property type="match status" value="1"/>
</dbReference>
<dbReference type="InterPro" id="IPR004360">
    <property type="entry name" value="Glyas_Fos-R_dOase_dom"/>
</dbReference>
<protein>
    <submittedName>
        <fullName evidence="2">ArsI/CadI family heavy metal resistance metalloenzyme</fullName>
    </submittedName>
</protein>
<feature type="domain" description="VOC" evidence="1">
    <location>
        <begin position="2"/>
        <end position="115"/>
    </location>
</feature>
<evidence type="ECO:0000313" key="3">
    <source>
        <dbReference type="Proteomes" id="UP001359886"/>
    </source>
</evidence>
<dbReference type="RefSeq" id="WP_354695169.1">
    <property type="nucleotide sequence ID" value="NZ_JAZHOG010000005.1"/>
</dbReference>
<evidence type="ECO:0000259" key="1">
    <source>
        <dbReference type="PROSITE" id="PS51819"/>
    </source>
</evidence>
<dbReference type="InterPro" id="IPR049789">
    <property type="entry name" value="ArsI/CadI-like"/>
</dbReference>
<organism evidence="2 3">
    <name type="scientific">Elongatibacter sediminis</name>
    <dbReference type="NCBI Taxonomy" id="3119006"/>
    <lineage>
        <taxon>Bacteria</taxon>
        <taxon>Pseudomonadati</taxon>
        <taxon>Pseudomonadota</taxon>
        <taxon>Gammaproteobacteria</taxon>
        <taxon>Chromatiales</taxon>
        <taxon>Wenzhouxiangellaceae</taxon>
        <taxon>Elongatibacter</taxon>
    </lineage>
</organism>
<dbReference type="SUPFAM" id="SSF54593">
    <property type="entry name" value="Glyoxalase/Bleomycin resistance protein/Dihydroxybiphenyl dioxygenase"/>
    <property type="match status" value="1"/>
</dbReference>
<dbReference type="InterPro" id="IPR052393">
    <property type="entry name" value="Cadmium-induced_rsp"/>
</dbReference>
<dbReference type="Pfam" id="PF00903">
    <property type="entry name" value="Glyoxalase"/>
    <property type="match status" value="1"/>
</dbReference>
<keyword evidence="3" id="KW-1185">Reference proteome</keyword>
<comment type="caution">
    <text evidence="2">The sequence shown here is derived from an EMBL/GenBank/DDBJ whole genome shotgun (WGS) entry which is preliminary data.</text>
</comment>
<dbReference type="Gene3D" id="3.10.180.10">
    <property type="entry name" value="2,3-Dihydroxybiphenyl 1,2-Dioxygenase, domain 1"/>
    <property type="match status" value="1"/>
</dbReference>
<dbReference type="NCBIfam" id="NF041414">
    <property type="entry name" value="ArsI_CadI_VOC"/>
    <property type="match status" value="1"/>
</dbReference>
<dbReference type="AlphaFoldDB" id="A0AAW9RCQ6"/>
<accession>A0AAW9RCQ6</accession>
<dbReference type="InterPro" id="IPR037523">
    <property type="entry name" value="VOC_core"/>
</dbReference>
<dbReference type="EMBL" id="JAZHOG010000005">
    <property type="protein sequence ID" value="MEJ8567847.1"/>
    <property type="molecule type" value="Genomic_DNA"/>
</dbReference>
<sequence>MKRMHIHVGVERLDEALKFYNALFGQPPVKTRDDYAKWMLDDPRVNFAISTRPQTGLDHLGIQVENDAELGELRDRLRQADLSLFDEGETVCCYARSDKSWVTDPGGIAWEAYKTMEDVQFFAGDENEALRPVEADKGASASTACCPPRVSPEAECCAPTETTTGTCG</sequence>
<dbReference type="GO" id="GO:0046686">
    <property type="term" value="P:response to cadmium ion"/>
    <property type="evidence" value="ECO:0007669"/>
    <property type="project" value="TreeGrafter"/>
</dbReference>
<reference evidence="2 3" key="1">
    <citation type="submission" date="2024-02" db="EMBL/GenBank/DDBJ databases">
        <title>A novel Wenzhouxiangellaceae bacterium, isolated from coastal sediments.</title>
        <authorList>
            <person name="Du Z.-J."/>
            <person name="Ye Y.-Q."/>
            <person name="Zhang X.-Y."/>
        </authorList>
    </citation>
    <scope>NUCLEOTIDE SEQUENCE [LARGE SCALE GENOMIC DNA]</scope>
    <source>
        <strain evidence="2 3">CH-27</strain>
    </source>
</reference>
<dbReference type="PROSITE" id="PS51819">
    <property type="entry name" value="VOC"/>
    <property type="match status" value="1"/>
</dbReference>